<keyword evidence="5 12" id="KW-0999">Mitochondrion inner membrane</keyword>
<evidence type="ECO:0000256" key="8">
    <source>
        <dbReference type="ARBA" id="ARBA00022989"/>
    </source>
</evidence>
<accession>A0A8H5MCG3</accession>
<dbReference type="PANTHER" id="PTHR28021:SF1">
    <property type="entry name" value="PRESEQUENCE TRANSLOCATED-ASSOCIATED MOTOR SUBUNIT PAM17, MITOCHONDRIAL"/>
    <property type="match status" value="1"/>
</dbReference>
<dbReference type="Proteomes" id="UP000518752">
    <property type="component" value="Unassembled WGS sequence"/>
</dbReference>
<evidence type="ECO:0000256" key="9">
    <source>
        <dbReference type="ARBA" id="ARBA00023010"/>
    </source>
</evidence>
<dbReference type="Pfam" id="PF08566">
    <property type="entry name" value="Pam17"/>
    <property type="match status" value="1"/>
</dbReference>
<keyword evidence="9 12" id="KW-0811">Translocation</keyword>
<keyword evidence="11 12" id="KW-0472">Membrane</keyword>
<comment type="similarity">
    <text evidence="2 12">Belongs to the PAM17 family.</text>
</comment>
<evidence type="ECO:0000256" key="6">
    <source>
        <dbReference type="ARBA" id="ARBA00022927"/>
    </source>
</evidence>
<dbReference type="PANTHER" id="PTHR28021">
    <property type="entry name" value="PRESEQUENCE TRANSLOCATED-ASSOCIATED MOTOR SUBUNIT PAM17, MITOCHONDRIAL"/>
    <property type="match status" value="1"/>
</dbReference>
<comment type="subunit">
    <text evidence="12">Component of the PAM complex.</text>
</comment>
<name>A0A8H5MCG3_9AGAR</name>
<evidence type="ECO:0000256" key="11">
    <source>
        <dbReference type="ARBA" id="ARBA00023136"/>
    </source>
</evidence>
<keyword evidence="14" id="KW-1185">Reference proteome</keyword>
<comment type="function">
    <text evidence="12">Component of the PAM complex, a complex required for the translocation of transit peptide-containing proteins from the inner membrane into the mitochondrial matrix in an ATP-dependent manner.</text>
</comment>
<dbReference type="EMBL" id="JAACJN010000025">
    <property type="protein sequence ID" value="KAF5388898.1"/>
    <property type="molecule type" value="Genomic_DNA"/>
</dbReference>
<dbReference type="OrthoDB" id="5970083at2759"/>
<dbReference type="AlphaFoldDB" id="A0A8H5MCG3"/>
<evidence type="ECO:0000313" key="14">
    <source>
        <dbReference type="Proteomes" id="UP000518752"/>
    </source>
</evidence>
<evidence type="ECO:0000313" key="13">
    <source>
        <dbReference type="EMBL" id="KAF5388898.1"/>
    </source>
</evidence>
<dbReference type="GO" id="GO:0001405">
    <property type="term" value="C:PAM complex, Tim23 associated import motor"/>
    <property type="evidence" value="ECO:0007669"/>
    <property type="project" value="UniProtKB-UniRule"/>
</dbReference>
<dbReference type="GO" id="GO:0030150">
    <property type="term" value="P:protein import into mitochondrial matrix"/>
    <property type="evidence" value="ECO:0007669"/>
    <property type="project" value="UniProtKB-UniRule"/>
</dbReference>
<organism evidence="13 14">
    <name type="scientific">Collybiopsis confluens</name>
    <dbReference type="NCBI Taxonomy" id="2823264"/>
    <lineage>
        <taxon>Eukaryota</taxon>
        <taxon>Fungi</taxon>
        <taxon>Dikarya</taxon>
        <taxon>Basidiomycota</taxon>
        <taxon>Agaricomycotina</taxon>
        <taxon>Agaricomycetes</taxon>
        <taxon>Agaricomycetidae</taxon>
        <taxon>Agaricales</taxon>
        <taxon>Marasmiineae</taxon>
        <taxon>Omphalotaceae</taxon>
        <taxon>Collybiopsis</taxon>
    </lineage>
</organism>
<proteinExistence type="inferred from homology"/>
<evidence type="ECO:0000256" key="4">
    <source>
        <dbReference type="ARBA" id="ARBA00022692"/>
    </source>
</evidence>
<keyword evidence="4 12" id="KW-0812">Transmembrane</keyword>
<evidence type="ECO:0000256" key="3">
    <source>
        <dbReference type="ARBA" id="ARBA00022448"/>
    </source>
</evidence>
<evidence type="ECO:0000256" key="2">
    <source>
        <dbReference type="ARBA" id="ARBA00006837"/>
    </source>
</evidence>
<evidence type="ECO:0000256" key="7">
    <source>
        <dbReference type="ARBA" id="ARBA00022946"/>
    </source>
</evidence>
<sequence length="286" mass="31345">MQTTVFLRSLKCSTSTTGLVASPGLRSSSHLNVAVTFSGRTLGVRFKSGKSTSTPKSSTSANANAALSSAGVDSGVGAKGKAQQHAPLTWPEYLGIRRTKRKWQNFSAIPCSILGLLGGASYFGSLEIDPMKPILGLDPFLFYGICTTACMGTGYLLGPTLGAFIWRRLPSIQKYEGTIDKMDKEFYERIARNRVDVTLQSPTSPIPDYYGEKIGSLHQYRKVRPAPSPLPINELTVSSRTLSDRSSSLPFPSLSPLSSFLLFPFSIQWLRDQNKYRRKVVFEESA</sequence>
<keyword evidence="7" id="KW-0809">Transit peptide</keyword>
<evidence type="ECO:0000256" key="10">
    <source>
        <dbReference type="ARBA" id="ARBA00023128"/>
    </source>
</evidence>
<gene>
    <name evidence="13" type="ORF">D9757_005055</name>
</gene>
<feature type="transmembrane region" description="Helical" evidence="12">
    <location>
        <begin position="106"/>
        <end position="125"/>
    </location>
</feature>
<feature type="transmembrane region" description="Helical" evidence="12">
    <location>
        <begin position="140"/>
        <end position="166"/>
    </location>
</feature>
<dbReference type="InterPro" id="IPR013875">
    <property type="entry name" value="Pam17"/>
</dbReference>
<protein>
    <recommendedName>
        <fullName evidence="12">Presequence translocated-associated motor subunit PAM17</fullName>
    </recommendedName>
</protein>
<reference evidence="13 14" key="1">
    <citation type="journal article" date="2020" name="ISME J.">
        <title>Uncovering the hidden diversity of litter-decomposition mechanisms in mushroom-forming fungi.</title>
        <authorList>
            <person name="Floudas D."/>
            <person name="Bentzer J."/>
            <person name="Ahren D."/>
            <person name="Johansson T."/>
            <person name="Persson P."/>
            <person name="Tunlid A."/>
        </authorList>
    </citation>
    <scope>NUCLEOTIDE SEQUENCE [LARGE SCALE GENOMIC DNA]</scope>
    <source>
        <strain evidence="13 14">CBS 406.79</strain>
    </source>
</reference>
<keyword evidence="8 12" id="KW-1133">Transmembrane helix</keyword>
<evidence type="ECO:0000256" key="12">
    <source>
        <dbReference type="RuleBase" id="RU367146"/>
    </source>
</evidence>
<comment type="caution">
    <text evidence="13">The sequence shown here is derived from an EMBL/GenBank/DDBJ whole genome shotgun (WGS) entry which is preliminary data.</text>
</comment>
<comment type="subcellular location">
    <subcellularLocation>
        <location evidence="1 12">Mitochondrion inner membrane</location>
        <topology evidence="1 12">Multi-pass membrane protein</topology>
    </subcellularLocation>
</comment>
<keyword evidence="3 12" id="KW-0813">Transport</keyword>
<keyword evidence="10 12" id="KW-0496">Mitochondrion</keyword>
<evidence type="ECO:0000256" key="1">
    <source>
        <dbReference type="ARBA" id="ARBA00004448"/>
    </source>
</evidence>
<keyword evidence="6 12" id="KW-0653">Protein transport</keyword>
<evidence type="ECO:0000256" key="5">
    <source>
        <dbReference type="ARBA" id="ARBA00022792"/>
    </source>
</evidence>